<organism evidence="4 5">
    <name type="scientific">Sumerlaea chitinivorans</name>
    <dbReference type="NCBI Taxonomy" id="2250252"/>
    <lineage>
        <taxon>Bacteria</taxon>
        <taxon>Candidatus Sumerlaeota</taxon>
        <taxon>Candidatus Sumerlaeia</taxon>
        <taxon>Candidatus Sumerlaeales</taxon>
        <taxon>Candidatus Sumerlaeaceae</taxon>
        <taxon>Candidatus Sumerlaea</taxon>
    </lineage>
</organism>
<evidence type="ECO:0000313" key="4">
    <source>
        <dbReference type="EMBL" id="AXA37368.1"/>
    </source>
</evidence>
<dbReference type="EMBL" id="CP030759">
    <property type="protein sequence ID" value="AXA37368.1"/>
    <property type="molecule type" value="Genomic_DNA"/>
</dbReference>
<dbReference type="InterPro" id="IPR025641">
    <property type="entry name" value="DUF4340"/>
</dbReference>
<keyword evidence="2" id="KW-0472">Membrane</keyword>
<keyword evidence="2" id="KW-1133">Transmembrane helix</keyword>
<protein>
    <recommendedName>
        <fullName evidence="3">DUF4340 domain-containing protein</fullName>
    </recommendedName>
</protein>
<feature type="transmembrane region" description="Helical" evidence="2">
    <location>
        <begin position="7"/>
        <end position="24"/>
    </location>
</feature>
<name>A0A2Z4Y968_SUMC1</name>
<dbReference type="Proteomes" id="UP000262583">
    <property type="component" value="Chromosome"/>
</dbReference>
<proteinExistence type="predicted"/>
<dbReference type="Pfam" id="PF14238">
    <property type="entry name" value="DUF4340"/>
    <property type="match status" value="2"/>
</dbReference>
<evidence type="ECO:0000256" key="1">
    <source>
        <dbReference type="SAM" id="MobiDB-lite"/>
    </source>
</evidence>
<evidence type="ECO:0000259" key="3">
    <source>
        <dbReference type="Pfam" id="PF14238"/>
    </source>
</evidence>
<feature type="compositionally biased region" description="Low complexity" evidence="1">
    <location>
        <begin position="324"/>
        <end position="362"/>
    </location>
</feature>
<evidence type="ECO:0000313" key="5">
    <source>
        <dbReference type="Proteomes" id="UP000262583"/>
    </source>
</evidence>
<dbReference type="KEGG" id="schv:BRCON_2626"/>
<feature type="compositionally biased region" description="Low complexity" evidence="1">
    <location>
        <begin position="370"/>
        <end position="380"/>
    </location>
</feature>
<keyword evidence="2" id="KW-0812">Transmembrane</keyword>
<gene>
    <name evidence="4" type="ORF">BRCON_2626</name>
</gene>
<accession>A0A2Z4Y968</accession>
<dbReference type="AlphaFoldDB" id="A0A2Z4Y968"/>
<evidence type="ECO:0000256" key="2">
    <source>
        <dbReference type="SAM" id="Phobius"/>
    </source>
</evidence>
<feature type="domain" description="DUF4340" evidence="3">
    <location>
        <begin position="209"/>
        <end position="321"/>
    </location>
</feature>
<feature type="region of interest" description="Disordered" evidence="1">
    <location>
        <begin position="322"/>
        <end position="387"/>
    </location>
</feature>
<reference evidence="4 5" key="1">
    <citation type="submission" date="2018-05" db="EMBL/GenBank/DDBJ databases">
        <title>A metagenomic window into the 2 km-deep terrestrial subsurface aquifer revealed taxonomically and functionally diverse microbial community comprising novel uncultured bacterial lineages.</title>
        <authorList>
            <person name="Kadnikov V.V."/>
            <person name="Mardanov A.V."/>
            <person name="Beletsky A.V."/>
            <person name="Banks D."/>
            <person name="Pimenov N.V."/>
            <person name="Frank Y.A."/>
            <person name="Karnachuk O.V."/>
            <person name="Ravin N.V."/>
        </authorList>
    </citation>
    <scope>NUCLEOTIDE SEQUENCE [LARGE SCALE GENOMIC DNA]</scope>
    <source>
        <strain evidence="4">BY</strain>
    </source>
</reference>
<feature type="domain" description="DUF4340" evidence="3">
    <location>
        <begin position="72"/>
        <end position="192"/>
    </location>
</feature>
<sequence>MTTKQTLTLFVVAVVLGIAAYWYSKSEEKMLETAAPQKRPVLTGITSATVERIEIKVPEASLVTLTKRDAVWYTNVEKGHKADPNLVSNLFATLEKEIEGEVVSENPENYSEYNVDETSATRVKVFGKDNKVLADLYVGKAGSTYFTTFVRRAGEKEVLNANASLTYVFNKPEGWRDKNIFNLNIDDIVEVRGELTSGALLVKKVAGIWKLEQPVARDAQMSKLQPFLSSIANLRATKFVEDETTKTLADFGLDPPKQKLTVVYEDRSTSPPKLATKVLLLGGPTEENFTTYYYVKRADSDDVFKITEYQWKMLSPDPKDLAIAESQPTSPATSAAETTSSAVRAADEATSPTASSEETTAPQLGKETSTETSTTGTASEDQTSPPK</sequence>